<keyword evidence="9 12" id="KW-1133">Transmembrane helix</keyword>
<reference evidence="13 14" key="1">
    <citation type="submission" date="2024-02" db="EMBL/GenBank/DDBJ databases">
        <title>A nitrogen-fixing paenibacillus bacterium.</title>
        <authorList>
            <person name="Zhang W.L."/>
            <person name="Chen S.F."/>
        </authorList>
    </citation>
    <scope>NUCLEOTIDE SEQUENCE [LARGE SCALE GENOMIC DNA]</scope>
    <source>
        <strain evidence="13 14">M1</strain>
    </source>
</reference>
<evidence type="ECO:0000256" key="4">
    <source>
        <dbReference type="ARBA" id="ARBA00022475"/>
    </source>
</evidence>
<comment type="subcellular location">
    <subcellularLocation>
        <location evidence="1">Cell membrane</location>
        <topology evidence="1">Multi-pass membrane protein</topology>
    </subcellularLocation>
</comment>
<comment type="similarity">
    <text evidence="2 12">Belongs to the cytochrome ubiquinol oxidase subunit 1 family.</text>
</comment>
<evidence type="ECO:0000256" key="2">
    <source>
        <dbReference type="ARBA" id="ARBA00009819"/>
    </source>
</evidence>
<keyword evidence="7 12" id="KW-0479">Metal-binding</keyword>
<name>A0ABU7VVL7_9BACL</name>
<keyword evidence="3 12" id="KW-0813">Transport</keyword>
<keyword evidence="14" id="KW-1185">Reference proteome</keyword>
<evidence type="ECO:0000256" key="11">
    <source>
        <dbReference type="ARBA" id="ARBA00023136"/>
    </source>
</evidence>
<protein>
    <submittedName>
        <fullName evidence="13">Cytochrome ubiquinol oxidase subunit I</fullName>
    </submittedName>
</protein>
<feature type="transmembrane region" description="Helical" evidence="12">
    <location>
        <begin position="12"/>
        <end position="40"/>
    </location>
</feature>
<gene>
    <name evidence="13" type="ORF">V3851_17015</name>
</gene>
<keyword evidence="4 12" id="KW-1003">Cell membrane</keyword>
<accession>A0ABU7VVL7</accession>
<feature type="transmembrane region" description="Helical" evidence="12">
    <location>
        <begin position="220"/>
        <end position="238"/>
    </location>
</feature>
<feature type="transmembrane region" description="Helical" evidence="12">
    <location>
        <begin position="94"/>
        <end position="117"/>
    </location>
</feature>
<evidence type="ECO:0000256" key="8">
    <source>
        <dbReference type="ARBA" id="ARBA00022982"/>
    </source>
</evidence>
<sequence length="449" mass="49923">MLSMDPVTLSRILTGLTLFVHIGFASVGVGMPLIIALAEWRGVRRNDPHYSLLARRWARGFVISVAVGVVTGTAIGLQLSLLWPTFMRVAGRAIALPLFMETFAFFIEAIFLGIYLYTWERFRKPMLHLLLLIPVAIGSSASAFFITTLNAFMNTPQGFTLKNGVFTDVQPLVAMFNPATPTKVSHVLASSYTFSAGVLAGIAAYSMLKGRRDVYFKKALKLTVTAAFVFALSTAVIGDFSGKFLAQYQPEKLAAAEWHFETMERAPLIYGGVLKEDGEIKYAIRIPYALSILAGNSPNTRVVGLEEFPKDERPPLLIHYMFDLKVTIGVLLLLISFLYLVRRWLPGKFKGYSKSLLLGILALGPLAWVAIELGWLFAEFGRQPWIVRGYMKVSEAATTSPHVGSMLILFVILYLVLCISCIFVLARLFRGKDVAEEMRERGIMEGERK</sequence>
<evidence type="ECO:0000256" key="7">
    <source>
        <dbReference type="ARBA" id="ARBA00022723"/>
    </source>
</evidence>
<keyword evidence="5 12" id="KW-0349">Heme</keyword>
<dbReference type="RefSeq" id="WP_331847749.1">
    <property type="nucleotide sequence ID" value="NZ_JAZHPZ010000008.1"/>
</dbReference>
<organism evidence="13 14">
    <name type="scientific">Paenibacillus haidiansis</name>
    <dbReference type="NCBI Taxonomy" id="1574488"/>
    <lineage>
        <taxon>Bacteria</taxon>
        <taxon>Bacillati</taxon>
        <taxon>Bacillota</taxon>
        <taxon>Bacilli</taxon>
        <taxon>Bacillales</taxon>
        <taxon>Paenibacillaceae</taxon>
        <taxon>Paenibacillus</taxon>
    </lineage>
</organism>
<feature type="transmembrane region" description="Helical" evidence="12">
    <location>
        <begin position="61"/>
        <end position="82"/>
    </location>
</feature>
<keyword evidence="10 12" id="KW-0408">Iron</keyword>
<proteinExistence type="inferred from homology"/>
<evidence type="ECO:0000313" key="14">
    <source>
        <dbReference type="Proteomes" id="UP001306950"/>
    </source>
</evidence>
<feature type="transmembrane region" description="Helical" evidence="12">
    <location>
        <begin position="187"/>
        <end position="208"/>
    </location>
</feature>
<keyword evidence="11 12" id="KW-0472">Membrane</keyword>
<comment type="caution">
    <text evidence="13">The sequence shown here is derived from an EMBL/GenBank/DDBJ whole genome shotgun (WGS) entry which is preliminary data.</text>
</comment>
<dbReference type="PIRSF" id="PIRSF006446">
    <property type="entry name" value="Cyt_quinol_oxidase_1"/>
    <property type="match status" value="1"/>
</dbReference>
<dbReference type="Proteomes" id="UP001306950">
    <property type="component" value="Unassembled WGS sequence"/>
</dbReference>
<feature type="transmembrane region" description="Helical" evidence="12">
    <location>
        <begin position="129"/>
        <end position="153"/>
    </location>
</feature>
<evidence type="ECO:0000256" key="1">
    <source>
        <dbReference type="ARBA" id="ARBA00004651"/>
    </source>
</evidence>
<evidence type="ECO:0000256" key="5">
    <source>
        <dbReference type="ARBA" id="ARBA00022617"/>
    </source>
</evidence>
<dbReference type="PANTHER" id="PTHR30365">
    <property type="entry name" value="CYTOCHROME D UBIQUINOL OXIDASE"/>
    <property type="match status" value="1"/>
</dbReference>
<dbReference type="InterPro" id="IPR002585">
    <property type="entry name" value="Cyt-d_ubiquinol_oxidase_su_1"/>
</dbReference>
<feature type="transmembrane region" description="Helical" evidence="12">
    <location>
        <begin position="356"/>
        <end position="378"/>
    </location>
</feature>
<evidence type="ECO:0000256" key="6">
    <source>
        <dbReference type="ARBA" id="ARBA00022692"/>
    </source>
</evidence>
<dbReference type="EMBL" id="JAZHPZ010000008">
    <property type="protein sequence ID" value="MEF2967530.1"/>
    <property type="molecule type" value="Genomic_DNA"/>
</dbReference>
<evidence type="ECO:0000256" key="3">
    <source>
        <dbReference type="ARBA" id="ARBA00022448"/>
    </source>
</evidence>
<feature type="transmembrane region" description="Helical" evidence="12">
    <location>
        <begin position="407"/>
        <end position="429"/>
    </location>
</feature>
<evidence type="ECO:0000313" key="13">
    <source>
        <dbReference type="EMBL" id="MEF2967530.1"/>
    </source>
</evidence>
<dbReference type="Pfam" id="PF01654">
    <property type="entry name" value="Cyt_bd_oxida_I"/>
    <property type="match status" value="1"/>
</dbReference>
<evidence type="ECO:0000256" key="9">
    <source>
        <dbReference type="ARBA" id="ARBA00022989"/>
    </source>
</evidence>
<keyword evidence="6 12" id="KW-0812">Transmembrane</keyword>
<keyword evidence="8 12" id="KW-0249">Electron transport</keyword>
<feature type="transmembrane region" description="Helical" evidence="12">
    <location>
        <begin position="317"/>
        <end position="341"/>
    </location>
</feature>
<evidence type="ECO:0000256" key="10">
    <source>
        <dbReference type="ARBA" id="ARBA00023004"/>
    </source>
</evidence>
<dbReference type="PANTHER" id="PTHR30365:SF14">
    <property type="entry name" value="CYTOCHROME BD MENAQUINOL OXIDASE SUBUNIT I-RELATED"/>
    <property type="match status" value="1"/>
</dbReference>
<evidence type="ECO:0000256" key="12">
    <source>
        <dbReference type="PIRNR" id="PIRNR006446"/>
    </source>
</evidence>